<comment type="caution">
    <text evidence="1">The sequence shown here is derived from an EMBL/GenBank/DDBJ whole genome shotgun (WGS) entry which is preliminary data.</text>
</comment>
<protein>
    <recommendedName>
        <fullName evidence="3">Type III secretion protein</fullName>
    </recommendedName>
</protein>
<dbReference type="EMBL" id="JBHRUG010000002">
    <property type="protein sequence ID" value="MFC3282198.1"/>
    <property type="molecule type" value="Genomic_DNA"/>
</dbReference>
<dbReference type="Proteomes" id="UP001595579">
    <property type="component" value="Unassembled WGS sequence"/>
</dbReference>
<accession>A0ABV7LIB3</accession>
<evidence type="ECO:0000313" key="2">
    <source>
        <dbReference type="Proteomes" id="UP001595579"/>
    </source>
</evidence>
<dbReference type="RefSeq" id="WP_386770723.1">
    <property type="nucleotide sequence ID" value="NZ_JBHRUG010000002.1"/>
</dbReference>
<sequence length="221" mass="24256">MSADASAKTPSRDDRWQAFVAVPTRCIALRWLCDCLGDVADEATQQSLACHPRFRQRLAQRLIQQHGLTSPDALPIPGEDDLPLFLLSPNAGDILVKYSGMICHAMAFVREIRAPRVIELKQRFGESSFVTALANRDLAIHQGPYTDDDALEYAVLRDGVACLAIWLAQQPAELAAWLRLGLASDPRLADADISPEVREHGVAIIRRAAAVILDDPAEEPV</sequence>
<gene>
    <name evidence="1" type="ORF">ACFOEV_01070</name>
</gene>
<proteinExistence type="predicted"/>
<organism evidence="1 2">
    <name type="scientific">Litchfieldella rifensis</name>
    <dbReference type="NCBI Taxonomy" id="762643"/>
    <lineage>
        <taxon>Bacteria</taxon>
        <taxon>Pseudomonadati</taxon>
        <taxon>Pseudomonadota</taxon>
        <taxon>Gammaproteobacteria</taxon>
        <taxon>Oceanospirillales</taxon>
        <taxon>Halomonadaceae</taxon>
        <taxon>Litchfieldella</taxon>
    </lineage>
</organism>
<name>A0ABV7LIB3_9GAMM</name>
<evidence type="ECO:0008006" key="3">
    <source>
        <dbReference type="Google" id="ProtNLM"/>
    </source>
</evidence>
<keyword evidence="2" id="KW-1185">Reference proteome</keyword>
<reference evidence="2" key="1">
    <citation type="journal article" date="2019" name="Int. J. Syst. Evol. Microbiol.">
        <title>The Global Catalogue of Microorganisms (GCM) 10K type strain sequencing project: providing services to taxonomists for standard genome sequencing and annotation.</title>
        <authorList>
            <consortium name="The Broad Institute Genomics Platform"/>
            <consortium name="The Broad Institute Genome Sequencing Center for Infectious Disease"/>
            <person name="Wu L."/>
            <person name="Ma J."/>
        </authorList>
    </citation>
    <scope>NUCLEOTIDE SEQUENCE [LARGE SCALE GENOMIC DNA]</scope>
    <source>
        <strain evidence="2">CECT 7698</strain>
    </source>
</reference>
<evidence type="ECO:0000313" key="1">
    <source>
        <dbReference type="EMBL" id="MFC3282198.1"/>
    </source>
</evidence>